<evidence type="ECO:0000313" key="3">
    <source>
        <dbReference type="Proteomes" id="UP000249467"/>
    </source>
</evidence>
<feature type="domain" description="Trypsin-co-occurring" evidence="1">
    <location>
        <begin position="7"/>
        <end position="80"/>
    </location>
</feature>
<proteinExistence type="predicted"/>
<dbReference type="AlphaFoldDB" id="A0A2W4WB45"/>
<reference evidence="2 3" key="1">
    <citation type="submission" date="2018-04" db="EMBL/GenBank/DDBJ databases">
        <authorList>
            <person name="Go L.Y."/>
            <person name="Mitchell J.A."/>
        </authorList>
    </citation>
    <scope>NUCLEOTIDE SEQUENCE [LARGE SCALE GENOMIC DNA]</scope>
    <source>
        <strain evidence="2">ULC066bin1</strain>
    </source>
</reference>
<sequence length="124" mass="13667">MAEDNSIGLAELIEQVKQELLSTSINNKTEIPFLSVDSVELELQVTVKREGKAGIKIQILEAGGSIGRDDVQKVKVSLSPLLSKEKLLEDYQKRHPERMQKLADKSLGALFKNVDDGSSVGDQF</sequence>
<dbReference type="Pfam" id="PF19631">
    <property type="entry name" value="Trypco2"/>
    <property type="match status" value="1"/>
</dbReference>
<comment type="caution">
    <text evidence="2">The sequence shown here is derived from an EMBL/GenBank/DDBJ whole genome shotgun (WGS) entry which is preliminary data.</text>
</comment>
<accession>A0A2W4WB45</accession>
<dbReference type="Proteomes" id="UP000249467">
    <property type="component" value="Unassembled WGS sequence"/>
</dbReference>
<evidence type="ECO:0000313" key="2">
    <source>
        <dbReference type="EMBL" id="PZO41692.1"/>
    </source>
</evidence>
<protein>
    <recommendedName>
        <fullName evidence="1">Trypsin-co-occurring domain-containing protein</fullName>
    </recommendedName>
</protein>
<name>A0A2W4WB45_9CYAN</name>
<organism evidence="2 3">
    <name type="scientific">Pseudanabaena frigida</name>
    <dbReference type="NCBI Taxonomy" id="945775"/>
    <lineage>
        <taxon>Bacteria</taxon>
        <taxon>Bacillati</taxon>
        <taxon>Cyanobacteriota</taxon>
        <taxon>Cyanophyceae</taxon>
        <taxon>Pseudanabaenales</taxon>
        <taxon>Pseudanabaenaceae</taxon>
        <taxon>Pseudanabaena</taxon>
    </lineage>
</organism>
<dbReference type="EMBL" id="QBML01000010">
    <property type="protein sequence ID" value="PZO41692.1"/>
    <property type="molecule type" value="Genomic_DNA"/>
</dbReference>
<dbReference type="InterPro" id="IPR045608">
    <property type="entry name" value="Trypco2"/>
</dbReference>
<evidence type="ECO:0000259" key="1">
    <source>
        <dbReference type="Pfam" id="PF19631"/>
    </source>
</evidence>
<reference evidence="2 3" key="2">
    <citation type="submission" date="2018-06" db="EMBL/GenBank/DDBJ databases">
        <title>Metagenomic assembly of (sub)arctic Cyanobacteria and their associated microbiome from non-axenic cultures.</title>
        <authorList>
            <person name="Baurain D."/>
        </authorList>
    </citation>
    <scope>NUCLEOTIDE SEQUENCE [LARGE SCALE GENOMIC DNA]</scope>
    <source>
        <strain evidence="2">ULC066bin1</strain>
    </source>
</reference>
<gene>
    <name evidence="2" type="ORF">DCF19_09020</name>
</gene>